<evidence type="ECO:0000256" key="2">
    <source>
        <dbReference type="SAM" id="SignalP"/>
    </source>
</evidence>
<accession>A0A0G4EGE6</accession>
<proteinExistence type="predicted"/>
<dbReference type="InParanoid" id="A0A0G4EGE6"/>
<organism evidence="3 4">
    <name type="scientific">Vitrella brassicaformis (strain CCMP3155)</name>
    <dbReference type="NCBI Taxonomy" id="1169540"/>
    <lineage>
        <taxon>Eukaryota</taxon>
        <taxon>Sar</taxon>
        <taxon>Alveolata</taxon>
        <taxon>Colpodellida</taxon>
        <taxon>Vitrellaceae</taxon>
        <taxon>Vitrella</taxon>
    </lineage>
</organism>
<gene>
    <name evidence="3" type="ORF">Vbra_7271</name>
</gene>
<dbReference type="EMBL" id="CDMY01000221">
    <property type="protein sequence ID" value="CEL94545.1"/>
    <property type="molecule type" value="Genomic_DNA"/>
</dbReference>
<reference evidence="3 4" key="1">
    <citation type="submission" date="2014-11" db="EMBL/GenBank/DDBJ databases">
        <authorList>
            <person name="Zhu J."/>
            <person name="Qi W."/>
            <person name="Song R."/>
        </authorList>
    </citation>
    <scope>NUCLEOTIDE SEQUENCE [LARGE SCALE GENOMIC DNA]</scope>
</reference>
<feature type="signal peptide" evidence="2">
    <location>
        <begin position="1"/>
        <end position="25"/>
    </location>
</feature>
<dbReference type="AlphaFoldDB" id="A0A0G4EGE6"/>
<protein>
    <submittedName>
        <fullName evidence="3">Uncharacterized protein</fullName>
    </submittedName>
</protein>
<keyword evidence="4" id="KW-1185">Reference proteome</keyword>
<evidence type="ECO:0000313" key="3">
    <source>
        <dbReference type="EMBL" id="CEL94545.1"/>
    </source>
</evidence>
<evidence type="ECO:0000313" key="4">
    <source>
        <dbReference type="Proteomes" id="UP000041254"/>
    </source>
</evidence>
<dbReference type="Proteomes" id="UP000041254">
    <property type="component" value="Unassembled WGS sequence"/>
</dbReference>
<dbReference type="PhylomeDB" id="A0A0G4EGE6"/>
<keyword evidence="2" id="KW-0732">Signal</keyword>
<evidence type="ECO:0000256" key="1">
    <source>
        <dbReference type="SAM" id="MobiDB-lite"/>
    </source>
</evidence>
<feature type="region of interest" description="Disordered" evidence="1">
    <location>
        <begin position="116"/>
        <end position="141"/>
    </location>
</feature>
<feature type="region of interest" description="Disordered" evidence="1">
    <location>
        <begin position="364"/>
        <end position="385"/>
    </location>
</feature>
<name>A0A0G4EGE6_VITBC</name>
<dbReference type="VEuPathDB" id="CryptoDB:Vbra_7271"/>
<feature type="compositionally biased region" description="Acidic residues" evidence="1">
    <location>
        <begin position="373"/>
        <end position="383"/>
    </location>
</feature>
<feature type="chain" id="PRO_5005187087" evidence="2">
    <location>
        <begin position="26"/>
        <end position="570"/>
    </location>
</feature>
<sequence>MARIHPHALLLSTLALLPIWAGGEGGFMAQEDKKSRKLVGKWGDFEEGDLTGDDIPRFNPDVFPFPTKAPLPDKLTKDDIEKSIDMKIPDSWKKDEDGYVAIKDPEYWEQYKVTKPPIPTIPEDKPEPPDLSKPTQGPKKEKTVKVPQFLYEMGLFTPYEELGPEDKDKIEVVPDPEIDKEELQEKFDLAKEIARAVAANARGEDAEVPEFVEDQEGPLPNTDELLDSIPTKSLTELGQEIGLPLREKYKSSKIGQTQRKIGDIVNYAEELLTYWLTPEMIDFLECDALVSSVENFLLDNISPFISIEEDDPVWQYVRGLTEAILWSKLDIIDPPESEQEKYQEYRDAYSDAIVCELINNNSPNCPVEFPPKDEDDDDDDDDEDRRRLTARAAHSCQPPGVTPKGFPECVYVSGFAASCSPHNLLGGRGCAAGRNIMAQELDGLYRYDTTDVSGWPVYSKTVHNIPGADKVFLNKPHGTSGAYAAFACLQADSEAPRRKLEKSPFAFTYQSGACSSLDPRTFPACLSSAGPWALARLGTKGCNGAVSERSSVCWFPARVKIFPCACGSFA</sequence>